<evidence type="ECO:0000313" key="2">
    <source>
        <dbReference type="EMBL" id="KKO10132.1"/>
    </source>
</evidence>
<reference evidence="2" key="1">
    <citation type="journal article" date="2015" name="Nature">
        <title>Complex archaea that bridge the gap between prokaryotes and eukaryotes.</title>
        <authorList>
            <person name="Spang A."/>
            <person name="Saw J.H."/>
            <person name="Jorgensen S.L."/>
            <person name="Zaremba-Niedzwiedzka K."/>
            <person name="Martijn J."/>
            <person name="Lind A.E."/>
            <person name="van Eijk R."/>
            <person name="Schleper C."/>
            <person name="Guy L."/>
            <person name="Ettema T.J."/>
        </authorList>
    </citation>
    <scope>NUCLEOTIDE SEQUENCE</scope>
</reference>
<name>A0A0F9YD00_9ZZZZ</name>
<sequence length="210" mass="23721">MIRTIMVELSTIEAAAYRQKLRGGHSGIVIMRYDTDQPGIATLNRKSGEPDPSHNTDLKLFPLEAFKEVMELTSGMPYSRRGKVKLSGEKEDASTQEESAEELATVDSAEYEAIVKTYTNRKGELSYDLINKDFIQFAKSSKTVSEMIANHASVDDIRDHVVKVKLESITGNRDLTVAQTQRIIEMLDEVSPRHVFKELNDEIRKMLANR</sequence>
<dbReference type="AlphaFoldDB" id="A0A0F9YD00"/>
<comment type="caution">
    <text evidence="2">The sequence shown here is derived from an EMBL/GenBank/DDBJ whole genome shotgun (WGS) entry which is preliminary data.</text>
</comment>
<dbReference type="EMBL" id="LAZR01000005">
    <property type="protein sequence ID" value="KKO10132.1"/>
    <property type="molecule type" value="Genomic_DNA"/>
</dbReference>
<evidence type="ECO:0000256" key="1">
    <source>
        <dbReference type="SAM" id="MobiDB-lite"/>
    </source>
</evidence>
<protein>
    <submittedName>
        <fullName evidence="2">Uncharacterized protein</fullName>
    </submittedName>
</protein>
<organism evidence="2">
    <name type="scientific">marine sediment metagenome</name>
    <dbReference type="NCBI Taxonomy" id="412755"/>
    <lineage>
        <taxon>unclassified sequences</taxon>
        <taxon>metagenomes</taxon>
        <taxon>ecological metagenomes</taxon>
    </lineage>
</organism>
<proteinExistence type="predicted"/>
<feature type="region of interest" description="Disordered" evidence="1">
    <location>
        <begin position="83"/>
        <end position="103"/>
    </location>
</feature>
<gene>
    <name evidence="2" type="ORF">LCGC14_0026640</name>
</gene>
<accession>A0A0F9YD00</accession>